<evidence type="ECO:0000256" key="2">
    <source>
        <dbReference type="SAM" id="Phobius"/>
    </source>
</evidence>
<comment type="caution">
    <text evidence="3">The sequence shown here is derived from an EMBL/GenBank/DDBJ whole genome shotgun (WGS) entry which is preliminary data.</text>
</comment>
<gene>
    <name evidence="3" type="ORF">KC19_6G124300</name>
</gene>
<dbReference type="EMBL" id="CM026427">
    <property type="protein sequence ID" value="KAG0569899.1"/>
    <property type="molecule type" value="Genomic_DNA"/>
</dbReference>
<feature type="region of interest" description="Disordered" evidence="1">
    <location>
        <begin position="84"/>
        <end position="109"/>
    </location>
</feature>
<keyword evidence="2" id="KW-1133">Transmembrane helix</keyword>
<feature type="transmembrane region" description="Helical" evidence="2">
    <location>
        <begin position="50"/>
        <end position="72"/>
    </location>
</feature>
<keyword evidence="2" id="KW-0472">Membrane</keyword>
<dbReference type="Proteomes" id="UP000822688">
    <property type="component" value="Chromosome 6"/>
</dbReference>
<evidence type="ECO:0000313" key="4">
    <source>
        <dbReference type="Proteomes" id="UP000822688"/>
    </source>
</evidence>
<sequence length="171" mass="18369">MEARITSFEWKRPALEGRALLGTHAAPENTDQAPPPLISPVSPKHMKANYSMVATLTILMVIAVGAIFCCCYQWETRLRGQSEAQSPGHSELAGGTRSSSNPLQDSVPSISVIMPGEDIPRYVAWAAPQGFPIASTTPEARAQPEANQHVEKTGHNTVVAPNSWIPSRVSG</sequence>
<proteinExistence type="predicted"/>
<keyword evidence="4" id="KW-1185">Reference proteome</keyword>
<dbReference type="PANTHER" id="PTHR34291:SF1">
    <property type="entry name" value="HYDROXYPROLINE-RICH GLYCOPROTEIN FAMILY PROTEIN"/>
    <property type="match status" value="1"/>
</dbReference>
<feature type="compositionally biased region" description="Polar residues" evidence="1">
    <location>
        <begin position="96"/>
        <end position="109"/>
    </location>
</feature>
<name>A0A8T0HHT7_CERPU</name>
<organism evidence="3 4">
    <name type="scientific">Ceratodon purpureus</name>
    <name type="common">Fire moss</name>
    <name type="synonym">Dicranum purpureum</name>
    <dbReference type="NCBI Taxonomy" id="3225"/>
    <lineage>
        <taxon>Eukaryota</taxon>
        <taxon>Viridiplantae</taxon>
        <taxon>Streptophyta</taxon>
        <taxon>Embryophyta</taxon>
        <taxon>Bryophyta</taxon>
        <taxon>Bryophytina</taxon>
        <taxon>Bryopsida</taxon>
        <taxon>Dicranidae</taxon>
        <taxon>Pseudoditrichales</taxon>
        <taxon>Ditrichaceae</taxon>
        <taxon>Ceratodon</taxon>
    </lineage>
</organism>
<reference evidence="3 4" key="1">
    <citation type="submission" date="2020-06" db="EMBL/GenBank/DDBJ databases">
        <title>WGS assembly of Ceratodon purpureus strain R40.</title>
        <authorList>
            <person name="Carey S.B."/>
            <person name="Jenkins J."/>
            <person name="Shu S."/>
            <person name="Lovell J.T."/>
            <person name="Sreedasyam A."/>
            <person name="Maumus F."/>
            <person name="Tiley G.P."/>
            <person name="Fernandez-Pozo N."/>
            <person name="Barry K."/>
            <person name="Chen C."/>
            <person name="Wang M."/>
            <person name="Lipzen A."/>
            <person name="Daum C."/>
            <person name="Saski C.A."/>
            <person name="Payton A.C."/>
            <person name="Mcbreen J.C."/>
            <person name="Conrad R.E."/>
            <person name="Kollar L.M."/>
            <person name="Olsson S."/>
            <person name="Huttunen S."/>
            <person name="Landis J.B."/>
            <person name="Wickett N.J."/>
            <person name="Johnson M.G."/>
            <person name="Rensing S.A."/>
            <person name="Grimwood J."/>
            <person name="Schmutz J."/>
            <person name="Mcdaniel S.F."/>
        </authorList>
    </citation>
    <scope>NUCLEOTIDE SEQUENCE [LARGE SCALE GENOMIC DNA]</scope>
    <source>
        <strain evidence="3 4">R40</strain>
    </source>
</reference>
<keyword evidence="2" id="KW-0812">Transmembrane</keyword>
<evidence type="ECO:0000313" key="3">
    <source>
        <dbReference type="EMBL" id="KAG0569899.1"/>
    </source>
</evidence>
<accession>A0A8T0HHT7</accession>
<dbReference type="InterPro" id="IPR037699">
    <property type="entry name" value="At5g65660-like"/>
</dbReference>
<evidence type="ECO:0000256" key="1">
    <source>
        <dbReference type="SAM" id="MobiDB-lite"/>
    </source>
</evidence>
<protein>
    <submittedName>
        <fullName evidence="3">Uncharacterized protein</fullName>
    </submittedName>
</protein>
<dbReference type="PANTHER" id="PTHR34291">
    <property type="entry name" value="HYDROXYPROLINE-RICH GLYCOPROTEIN FAMILY PROTEIN"/>
    <property type="match status" value="1"/>
</dbReference>
<dbReference type="AlphaFoldDB" id="A0A8T0HHT7"/>